<feature type="compositionally biased region" description="Acidic residues" evidence="2">
    <location>
        <begin position="240"/>
        <end position="255"/>
    </location>
</feature>
<feature type="compositionally biased region" description="Basic and acidic residues" evidence="2">
    <location>
        <begin position="144"/>
        <end position="154"/>
    </location>
</feature>
<keyword evidence="1" id="KW-0175">Coiled coil</keyword>
<evidence type="ECO:0000313" key="3">
    <source>
        <dbReference type="EMBL" id="RLN34164.1"/>
    </source>
</evidence>
<accession>A0A3L6T7H4</accession>
<proteinExistence type="predicted"/>
<feature type="coiled-coil region" evidence="1">
    <location>
        <begin position="696"/>
        <end position="730"/>
    </location>
</feature>
<feature type="compositionally biased region" description="Low complexity" evidence="2">
    <location>
        <begin position="828"/>
        <end position="842"/>
    </location>
</feature>
<dbReference type="AlphaFoldDB" id="A0A3L6T7H4"/>
<comment type="caution">
    <text evidence="3">The sequence shown here is derived from an EMBL/GenBank/DDBJ whole genome shotgun (WGS) entry which is preliminary data.</text>
</comment>
<feature type="compositionally biased region" description="Acidic residues" evidence="2">
    <location>
        <begin position="196"/>
        <end position="222"/>
    </location>
</feature>
<dbReference type="PANTHER" id="PTHR34835:SF82">
    <property type="entry name" value="OS01G0826651 PROTEIN"/>
    <property type="match status" value="1"/>
</dbReference>
<dbReference type="EMBL" id="PQIB02000002">
    <property type="protein sequence ID" value="RLN34164.1"/>
    <property type="molecule type" value="Genomic_DNA"/>
</dbReference>
<feature type="region of interest" description="Disordered" evidence="2">
    <location>
        <begin position="785"/>
        <end position="842"/>
    </location>
</feature>
<reference evidence="4" key="1">
    <citation type="journal article" date="2019" name="Nat. Commun.">
        <title>The genome of broomcorn millet.</title>
        <authorList>
            <person name="Zou C."/>
            <person name="Miki D."/>
            <person name="Li D."/>
            <person name="Tang Q."/>
            <person name="Xiao L."/>
            <person name="Rajput S."/>
            <person name="Deng P."/>
            <person name="Jia W."/>
            <person name="Huang R."/>
            <person name="Zhang M."/>
            <person name="Sun Y."/>
            <person name="Hu J."/>
            <person name="Fu X."/>
            <person name="Schnable P.S."/>
            <person name="Li F."/>
            <person name="Zhang H."/>
            <person name="Feng B."/>
            <person name="Zhu X."/>
            <person name="Liu R."/>
            <person name="Schnable J.C."/>
            <person name="Zhu J.-K."/>
            <person name="Zhang H."/>
        </authorList>
    </citation>
    <scope>NUCLEOTIDE SEQUENCE [LARGE SCALE GENOMIC DNA]</scope>
</reference>
<organism evidence="3 4">
    <name type="scientific">Panicum miliaceum</name>
    <name type="common">Proso millet</name>
    <name type="synonym">Broomcorn millet</name>
    <dbReference type="NCBI Taxonomy" id="4540"/>
    <lineage>
        <taxon>Eukaryota</taxon>
        <taxon>Viridiplantae</taxon>
        <taxon>Streptophyta</taxon>
        <taxon>Embryophyta</taxon>
        <taxon>Tracheophyta</taxon>
        <taxon>Spermatophyta</taxon>
        <taxon>Magnoliopsida</taxon>
        <taxon>Liliopsida</taxon>
        <taxon>Poales</taxon>
        <taxon>Poaceae</taxon>
        <taxon>PACMAD clade</taxon>
        <taxon>Panicoideae</taxon>
        <taxon>Panicodae</taxon>
        <taxon>Paniceae</taxon>
        <taxon>Panicinae</taxon>
        <taxon>Panicum</taxon>
        <taxon>Panicum sect. Panicum</taxon>
    </lineage>
</organism>
<feature type="coiled-coil region" evidence="1">
    <location>
        <begin position="574"/>
        <end position="601"/>
    </location>
</feature>
<evidence type="ECO:0000256" key="1">
    <source>
        <dbReference type="SAM" id="Coils"/>
    </source>
</evidence>
<evidence type="ECO:0000313" key="4">
    <source>
        <dbReference type="Proteomes" id="UP000275267"/>
    </source>
</evidence>
<name>A0A3L6T7H4_PANMI</name>
<dbReference type="OrthoDB" id="1305878at2759"/>
<feature type="coiled-coil region" evidence="1">
    <location>
        <begin position="633"/>
        <end position="667"/>
    </location>
</feature>
<protein>
    <submittedName>
        <fullName evidence="3">Median body protein-like</fullName>
    </submittedName>
</protein>
<sequence>MNAETETEEDKGLGTESSLSSSKPIASNPRTVAPGAGSAWLALLSANSGNWQGDEQQEHAPLALSESGWSLGEVRGAMEGSGVEIGQKTAQDYGALELQILEKSKEHATLQQTLENQVDHLKISLAEEKHYARVIDELRKKAVEEDKLKNKSENAMEQPAETQGYMHELRRTQRGGWLGSSRPYSQQLQLSRREGVEEEEVVEDGNDDDDNDSDEEREEVEETMVVGNNYNKEERKEVEETMVVEDGGDDNEEEREELRAPIPKPAIQLEELKREHLGLIDKQASTQEKNTLAKEVDTLIVNVEEGETKTATEPTLSTAVKVAAEGSAALPPYASQSEAQEVELEMQSTPSIIANLSKDQKGYIVKIGFGSLLSMAKCMLPKALTLWLVDRVDVNAGTLDVNGKSIIIKPKVKEVTGAPCGKFPVILSKSEDNSKFTKDGKGLSLTQEVEKLKQEENEEEFIKWFMLVALCLYLAPSTGLCINRDFLASLEDLSRISQMGHLLGLCSPSKYSSSTRHASIETCHNHSSRSAGGHTCKAPLEDVWDPAERRTALPHAASRVEAQKQNTARMLGKVEVYIGRSQALEAERARLREEFENGRAQMAAACERTRILEERLQREFEMSQSTARILERIDAYIGRGQALESENARLREELENERADKAAAFQRTRILEGRLQTESERIQIESEIGQKVEAILSKLLRVYQDLELQISASSKELAMLQNSFDMLEKENIVYKKSRKKFMGEDINFCFLMCAAPVKNLRGNHSQPHVRSTIVPDVCLMGEPMDSETETEADERLGMEPSAAPAAPRQSQVTTNAPIPDQISMDIQTDSPSSVPSSTTVVTTNGPSHVLTSVQCYETLRSQVLRICNENSERIMQWFEAYINQSHVYKEVARLKEELENARSEKTVAFERPKVLEERLEELTERLQTESKQSQETEAARREVLREYRALKYEFSEKNEELSSLKHNITMIEKRSIEVEQRNSVLEDQIDQVNSLLEAEKFNTRKLNEQLGEAINEKNKLMAELETYNDGLARIQGCIRKSLTVRISRLKDISTTIKLGHFQHLLDRIDALGRIQEHLPKMLETIEIATSLSAYSPAAAMLIRLRAYHGDNFDLQRLILPLHLNGQDYARIRNAIDPLAANVAQRYRVCKS</sequence>
<evidence type="ECO:0000256" key="2">
    <source>
        <dbReference type="SAM" id="MobiDB-lite"/>
    </source>
</evidence>
<dbReference type="PANTHER" id="PTHR34835">
    <property type="entry name" value="OS07G0283600 PROTEIN-RELATED"/>
    <property type="match status" value="1"/>
</dbReference>
<dbReference type="Proteomes" id="UP000275267">
    <property type="component" value="Unassembled WGS sequence"/>
</dbReference>
<feature type="compositionally biased region" description="Polar residues" evidence="2">
    <location>
        <begin position="15"/>
        <end position="30"/>
    </location>
</feature>
<feature type="coiled-coil region" evidence="1">
    <location>
        <begin position="884"/>
        <end position="939"/>
    </location>
</feature>
<gene>
    <name evidence="3" type="ORF">C2845_PM03G21720</name>
</gene>
<feature type="region of interest" description="Disordered" evidence="2">
    <location>
        <begin position="144"/>
        <end position="258"/>
    </location>
</feature>
<keyword evidence="4" id="KW-1185">Reference proteome</keyword>
<feature type="region of interest" description="Disordered" evidence="2">
    <location>
        <begin position="1"/>
        <end position="32"/>
    </location>
</feature>